<evidence type="ECO:0000256" key="1">
    <source>
        <dbReference type="ARBA" id="ARBA00001286"/>
    </source>
</evidence>
<evidence type="ECO:0000256" key="3">
    <source>
        <dbReference type="ARBA" id="ARBA00011918"/>
    </source>
</evidence>
<dbReference type="EMBL" id="BANT01000013">
    <property type="protein sequence ID" value="GAC56806.1"/>
    <property type="molecule type" value="Genomic_DNA"/>
</dbReference>
<comment type="catalytic activity">
    <reaction evidence="1">
        <text>a 4-O-methyl-thymidine in DNA + L-cysteinyl-[protein] = a thymidine in DNA + S-methyl-L-cysteinyl-[protein]</text>
        <dbReference type="Rhea" id="RHEA:53428"/>
        <dbReference type="Rhea" id="RHEA-COMP:10131"/>
        <dbReference type="Rhea" id="RHEA-COMP:10132"/>
        <dbReference type="Rhea" id="RHEA-COMP:13555"/>
        <dbReference type="Rhea" id="RHEA-COMP:13556"/>
        <dbReference type="ChEBI" id="CHEBI:29950"/>
        <dbReference type="ChEBI" id="CHEBI:82612"/>
        <dbReference type="ChEBI" id="CHEBI:137386"/>
        <dbReference type="ChEBI" id="CHEBI:137387"/>
        <dbReference type="EC" id="2.1.1.63"/>
    </reaction>
</comment>
<dbReference type="InterPro" id="IPR036217">
    <property type="entry name" value="MethylDNA_cys_MeTrfase_DNAb"/>
</dbReference>
<comment type="catalytic activity">
    <reaction evidence="8">
        <text>a 6-O-methyl-2'-deoxyguanosine in DNA + L-cysteinyl-[protein] = S-methyl-L-cysteinyl-[protein] + a 2'-deoxyguanosine in DNA</text>
        <dbReference type="Rhea" id="RHEA:24000"/>
        <dbReference type="Rhea" id="RHEA-COMP:10131"/>
        <dbReference type="Rhea" id="RHEA-COMP:10132"/>
        <dbReference type="Rhea" id="RHEA-COMP:11367"/>
        <dbReference type="Rhea" id="RHEA-COMP:11368"/>
        <dbReference type="ChEBI" id="CHEBI:29950"/>
        <dbReference type="ChEBI" id="CHEBI:82612"/>
        <dbReference type="ChEBI" id="CHEBI:85445"/>
        <dbReference type="ChEBI" id="CHEBI:85448"/>
        <dbReference type="EC" id="2.1.1.63"/>
    </reaction>
</comment>
<dbReference type="GO" id="GO:0006281">
    <property type="term" value="P:DNA repair"/>
    <property type="evidence" value="ECO:0007669"/>
    <property type="project" value="UniProtKB-KW"/>
</dbReference>
<feature type="domain" description="Methylated-DNA-[protein]-cysteine S-methyltransferase DNA binding" evidence="9">
    <location>
        <begin position="100"/>
        <end position="178"/>
    </location>
</feature>
<dbReference type="SUPFAM" id="SSF46767">
    <property type="entry name" value="Methylated DNA-protein cysteine methyltransferase, C-terminal domain"/>
    <property type="match status" value="1"/>
</dbReference>
<dbReference type="InterPro" id="IPR008332">
    <property type="entry name" value="MethylG_MeTrfase_N"/>
</dbReference>
<evidence type="ECO:0000313" key="11">
    <source>
        <dbReference type="EMBL" id="GAC56806.1"/>
    </source>
</evidence>
<dbReference type="Gene3D" id="3.30.160.70">
    <property type="entry name" value="Methylated DNA-protein cysteine methyltransferase domain"/>
    <property type="match status" value="1"/>
</dbReference>
<organism evidence="11 12">
    <name type="scientific">Gordonia hirsuta DSM 44140 = NBRC 16056</name>
    <dbReference type="NCBI Taxonomy" id="1121927"/>
    <lineage>
        <taxon>Bacteria</taxon>
        <taxon>Bacillati</taxon>
        <taxon>Actinomycetota</taxon>
        <taxon>Actinomycetes</taxon>
        <taxon>Mycobacteriales</taxon>
        <taxon>Gordoniaceae</taxon>
        <taxon>Gordonia</taxon>
    </lineage>
</organism>
<evidence type="ECO:0000259" key="10">
    <source>
        <dbReference type="Pfam" id="PF02870"/>
    </source>
</evidence>
<dbReference type="AlphaFoldDB" id="L7L7S2"/>
<dbReference type="GO" id="GO:0032259">
    <property type="term" value="P:methylation"/>
    <property type="evidence" value="ECO:0007669"/>
    <property type="project" value="UniProtKB-KW"/>
</dbReference>
<protein>
    <recommendedName>
        <fullName evidence="3">methylated-DNA--[protein]-cysteine S-methyltransferase</fullName>
        <ecNumber evidence="3">2.1.1.63</ecNumber>
    </recommendedName>
</protein>
<evidence type="ECO:0000256" key="2">
    <source>
        <dbReference type="ARBA" id="ARBA00008711"/>
    </source>
</evidence>
<dbReference type="SUPFAM" id="SSF53155">
    <property type="entry name" value="Methylated DNA-protein cysteine methyltransferase domain"/>
    <property type="match status" value="1"/>
</dbReference>
<evidence type="ECO:0000256" key="7">
    <source>
        <dbReference type="ARBA" id="ARBA00023204"/>
    </source>
</evidence>
<gene>
    <name evidence="11" type="primary">ogt</name>
    <name evidence="11" type="ORF">GOHSU_13_00280</name>
</gene>
<keyword evidence="6" id="KW-0227">DNA damage</keyword>
<dbReference type="GO" id="GO:0003908">
    <property type="term" value="F:methylated-DNA-[protein]-cysteine S-methyltransferase activity"/>
    <property type="evidence" value="ECO:0007669"/>
    <property type="project" value="UniProtKB-EC"/>
</dbReference>
<dbReference type="EC" id="2.1.1.63" evidence="3"/>
<dbReference type="InterPro" id="IPR001497">
    <property type="entry name" value="MethylDNA_cys_MeTrfase_AS"/>
</dbReference>
<dbReference type="NCBIfam" id="TIGR00589">
    <property type="entry name" value="ogt"/>
    <property type="match status" value="1"/>
</dbReference>
<dbReference type="PANTHER" id="PTHR10815:SF13">
    <property type="entry name" value="METHYLATED-DNA--PROTEIN-CYSTEINE METHYLTRANSFERASE"/>
    <property type="match status" value="1"/>
</dbReference>
<keyword evidence="4 11" id="KW-0489">Methyltransferase</keyword>
<proteinExistence type="inferred from homology"/>
<dbReference type="Pfam" id="PF01035">
    <property type="entry name" value="DNA_binding_1"/>
    <property type="match status" value="1"/>
</dbReference>
<comment type="caution">
    <text evidence="11">The sequence shown here is derived from an EMBL/GenBank/DDBJ whole genome shotgun (WGS) entry which is preliminary data.</text>
</comment>
<dbReference type="STRING" id="1121927.GOHSU_13_00280"/>
<dbReference type="PANTHER" id="PTHR10815">
    <property type="entry name" value="METHYLATED-DNA--PROTEIN-CYSTEINE METHYLTRANSFERASE"/>
    <property type="match status" value="1"/>
</dbReference>
<name>L7L7S2_9ACTN</name>
<evidence type="ECO:0000256" key="6">
    <source>
        <dbReference type="ARBA" id="ARBA00022763"/>
    </source>
</evidence>
<sequence>MTDQPSAAGDDRDLPEVVYRVVDSPIGELFVAATPVGVVRVAYECEDRDAVLAELAAKISPRIVEDPRRLDAVARELDEYFAGRRREFIIPLDYSLTSGFRETVQRYLTQIGYGQTRTYKRIAEYLGNPGAVRAVGSACATNPLPPMVPCHRVLRTDGGLGGYRGGLEAKIMLLDMEGGA</sequence>
<accession>L7L7S2</accession>
<keyword evidence="5 11" id="KW-0808">Transferase</keyword>
<dbReference type="Proteomes" id="UP000053405">
    <property type="component" value="Unassembled WGS sequence"/>
</dbReference>
<dbReference type="FunFam" id="1.10.10.10:FF:000214">
    <property type="entry name" value="Methylated-DNA--protein-cysteine methyltransferase"/>
    <property type="match status" value="1"/>
</dbReference>
<reference evidence="11 12" key="1">
    <citation type="submission" date="2012-12" db="EMBL/GenBank/DDBJ databases">
        <title>Whole genome shotgun sequence of Gordonia hirsuta NBRC 16056.</title>
        <authorList>
            <person name="Isaki-Nakamura S."/>
            <person name="Hosoyama A."/>
            <person name="Tsuchikane K."/>
            <person name="Katsumata H."/>
            <person name="Baba S."/>
            <person name="Yamazaki S."/>
            <person name="Fujita N."/>
        </authorList>
    </citation>
    <scope>NUCLEOTIDE SEQUENCE [LARGE SCALE GENOMIC DNA]</scope>
    <source>
        <strain evidence="11 12">NBRC 16056</strain>
    </source>
</reference>
<dbReference type="InterPro" id="IPR036388">
    <property type="entry name" value="WH-like_DNA-bd_sf"/>
</dbReference>
<evidence type="ECO:0000256" key="8">
    <source>
        <dbReference type="ARBA" id="ARBA00049348"/>
    </source>
</evidence>
<dbReference type="InterPro" id="IPR036631">
    <property type="entry name" value="MGMT_N_sf"/>
</dbReference>
<keyword evidence="7" id="KW-0234">DNA repair</keyword>
<evidence type="ECO:0000259" key="9">
    <source>
        <dbReference type="Pfam" id="PF01035"/>
    </source>
</evidence>
<dbReference type="Gene3D" id="1.10.10.10">
    <property type="entry name" value="Winged helix-like DNA-binding domain superfamily/Winged helix DNA-binding domain"/>
    <property type="match status" value="1"/>
</dbReference>
<dbReference type="InterPro" id="IPR014048">
    <property type="entry name" value="MethylDNA_cys_MeTrfase_DNA-bd"/>
</dbReference>
<feature type="domain" description="Methylguanine DNA methyltransferase ribonuclease-like" evidence="10">
    <location>
        <begin position="17"/>
        <end position="94"/>
    </location>
</feature>
<keyword evidence="12" id="KW-1185">Reference proteome</keyword>
<dbReference type="CDD" id="cd06445">
    <property type="entry name" value="ATase"/>
    <property type="match status" value="1"/>
</dbReference>
<dbReference type="Pfam" id="PF02870">
    <property type="entry name" value="Methyltransf_1N"/>
    <property type="match status" value="1"/>
</dbReference>
<dbReference type="OrthoDB" id="9802228at2"/>
<evidence type="ECO:0000256" key="5">
    <source>
        <dbReference type="ARBA" id="ARBA00022679"/>
    </source>
</evidence>
<dbReference type="RefSeq" id="WP_005937728.1">
    <property type="nucleotide sequence ID" value="NZ_ATVK01000007.1"/>
</dbReference>
<dbReference type="eggNOG" id="COG0350">
    <property type="taxonomic scope" value="Bacteria"/>
</dbReference>
<evidence type="ECO:0000256" key="4">
    <source>
        <dbReference type="ARBA" id="ARBA00022603"/>
    </source>
</evidence>
<evidence type="ECO:0000313" key="12">
    <source>
        <dbReference type="Proteomes" id="UP000053405"/>
    </source>
</evidence>
<dbReference type="PROSITE" id="PS00374">
    <property type="entry name" value="MGMT"/>
    <property type="match status" value="1"/>
</dbReference>
<comment type="similarity">
    <text evidence="2">Belongs to the MGMT family.</text>
</comment>